<evidence type="ECO:0000256" key="6">
    <source>
        <dbReference type="SAM" id="MobiDB-lite"/>
    </source>
</evidence>
<keyword evidence="5" id="KW-0966">Cell projection</keyword>
<dbReference type="NCBIfam" id="NF012200">
    <property type="entry name" value="choice_anch_D"/>
    <property type="match status" value="4"/>
</dbReference>
<keyword evidence="7" id="KW-0732">Signal</keyword>
<feature type="chain" id="PRO_5045504170" evidence="7">
    <location>
        <begin position="22"/>
        <end position="1383"/>
    </location>
</feature>
<evidence type="ECO:0000256" key="1">
    <source>
        <dbReference type="ARBA" id="ARBA00004138"/>
    </source>
</evidence>
<feature type="domain" description="HYDIN/VesB/CFA65-like Ig-like" evidence="8">
    <location>
        <begin position="834"/>
        <end position="928"/>
    </location>
</feature>
<dbReference type="SUPFAM" id="SSF50939">
    <property type="entry name" value="Sialidases"/>
    <property type="match status" value="1"/>
</dbReference>
<keyword evidence="4" id="KW-0969">Cilium</keyword>
<evidence type="ECO:0000313" key="9">
    <source>
        <dbReference type="EMBL" id="UTI65656.1"/>
    </source>
</evidence>
<keyword evidence="10" id="KW-1185">Reference proteome</keyword>
<name>A0ABY5DX21_9ACTN</name>
<evidence type="ECO:0000256" key="7">
    <source>
        <dbReference type="SAM" id="SignalP"/>
    </source>
</evidence>
<feature type="domain" description="HYDIN/VesB/CFA65-like Ig-like" evidence="8">
    <location>
        <begin position="944"/>
        <end position="1038"/>
    </location>
</feature>
<evidence type="ECO:0000256" key="3">
    <source>
        <dbReference type="ARBA" id="ARBA00022490"/>
    </source>
</evidence>
<protein>
    <submittedName>
        <fullName evidence="9">Choice-of-anchor D domain-containing protein</fullName>
    </submittedName>
</protein>
<dbReference type="PANTHER" id="PTHR43739:SF5">
    <property type="entry name" value="EXO-ALPHA-SIALIDASE"/>
    <property type="match status" value="1"/>
</dbReference>
<dbReference type="InterPro" id="IPR052025">
    <property type="entry name" value="Xyloglucanase_GH74"/>
</dbReference>
<organism evidence="9 10">
    <name type="scientific">Paraconexibacter antarcticus</name>
    <dbReference type="NCBI Taxonomy" id="2949664"/>
    <lineage>
        <taxon>Bacteria</taxon>
        <taxon>Bacillati</taxon>
        <taxon>Actinomycetota</taxon>
        <taxon>Thermoleophilia</taxon>
        <taxon>Solirubrobacterales</taxon>
        <taxon>Paraconexibacteraceae</taxon>
        <taxon>Paraconexibacter</taxon>
    </lineage>
</organism>
<dbReference type="Gene3D" id="2.130.10.10">
    <property type="entry name" value="YVTN repeat-like/Quinoprotein amine dehydrogenase"/>
    <property type="match status" value="4"/>
</dbReference>
<dbReference type="PANTHER" id="PTHR43739">
    <property type="entry name" value="XYLOGLUCANASE (EUROFUNG)"/>
    <property type="match status" value="1"/>
</dbReference>
<evidence type="ECO:0000259" key="8">
    <source>
        <dbReference type="Pfam" id="PF22544"/>
    </source>
</evidence>
<feature type="region of interest" description="Disordered" evidence="6">
    <location>
        <begin position="27"/>
        <end position="57"/>
    </location>
</feature>
<evidence type="ECO:0000256" key="2">
    <source>
        <dbReference type="ARBA" id="ARBA00004496"/>
    </source>
</evidence>
<proteinExistence type="predicted"/>
<feature type="signal peptide" evidence="7">
    <location>
        <begin position="1"/>
        <end position="21"/>
    </location>
</feature>
<dbReference type="Gene3D" id="2.60.40.10">
    <property type="entry name" value="Immunoglobulins"/>
    <property type="match status" value="4"/>
</dbReference>
<dbReference type="CDD" id="cd15482">
    <property type="entry name" value="Sialidase_non-viral"/>
    <property type="match status" value="1"/>
</dbReference>
<dbReference type="Proteomes" id="UP001056035">
    <property type="component" value="Chromosome"/>
</dbReference>
<gene>
    <name evidence="9" type="ORF">NBH00_05455</name>
</gene>
<dbReference type="InterPro" id="IPR013783">
    <property type="entry name" value="Ig-like_fold"/>
</dbReference>
<dbReference type="RefSeq" id="WP_254572335.1">
    <property type="nucleotide sequence ID" value="NZ_CP098502.1"/>
</dbReference>
<keyword evidence="3" id="KW-0963">Cytoplasm</keyword>
<dbReference type="Pfam" id="PF22544">
    <property type="entry name" value="HYDIN_VesB_CFA65-like_Ig"/>
    <property type="match status" value="2"/>
</dbReference>
<evidence type="ECO:0000256" key="5">
    <source>
        <dbReference type="ARBA" id="ARBA00023273"/>
    </source>
</evidence>
<dbReference type="InterPro" id="IPR036278">
    <property type="entry name" value="Sialidase_sf"/>
</dbReference>
<evidence type="ECO:0000256" key="4">
    <source>
        <dbReference type="ARBA" id="ARBA00023069"/>
    </source>
</evidence>
<evidence type="ECO:0000313" key="10">
    <source>
        <dbReference type="Proteomes" id="UP001056035"/>
    </source>
</evidence>
<dbReference type="EMBL" id="CP098502">
    <property type="protein sequence ID" value="UTI65656.1"/>
    <property type="molecule type" value="Genomic_DNA"/>
</dbReference>
<sequence length="1383" mass="142115">MRFWKLLTGLGVLAVLAFGTAALVHGGAGHEGTRPLSEQEREAKGGEPKAEEHEKQDQREIAKKLHADKSGKLRADLYLKASKQWATQKVDASVTIPKGSTSTAPGVSPSIASGGGVVGVQWTQIGPAPLVVDKEQNYQGAGPDAGQAVSIAIDPRNATDKTVYAGFNDGGVWKTTDGGDNWAPLTDQMPSLSTGAVALDPADPSTVYVGTGNIYNNGFFKGVGVYRSSDGGATWALTGDSAKLNGIGINQIVMPAANTLLVATNQGLWRSSNQGDTFTQVSVGGTTGQFITDIDLDTQNPSTVYASVSGKGIFASTDGGATFPASGNLWSNPGAPATGTYRFVSFAQSTTDSGNTMYADAQSTGGTSRFGGMWKSTDGGANWSSITSQADAGGQLDKCQCGYDQTIGVDPVDENKVYIGFQELWYSSDGGASNFTNISDSKAHWDHHALVFSPPSHRTSGDTTTRVWLGTDGGVHYTDDAGGSYTQRNGKIATNLFRAMDIGRGSAANNGYSYGGAQDTGTMARRPGDTDTQWHEAVDADGGPVAVDWQQPKNAFGISNSQFIRTSDGGDNWTRPGSSDLSCTPTTGAAAVDPNDGQKVFVPVNNGTLKTDASGNPVPCPETQGNGIFRSTDGGANFPASGFVGTSGTPTFLATTPTDSNVMYVALSSGKVAVSTNIESASPTFTDHTVPGAPGAPIQIAIDPSNTNTAVVVFAGYSSTAAGALSRHVFRTTDGGSSWTDIGGTAGVANQMVPDTPLYSVVIDPQVSPHAVIVSTDFGILRTSDGGGTWQILGVGMPNVNVTSLQLDSSVTPSLLRAGTYGRSAFELTTASGPQLQVNCDLGFGFTDVGSTATKQCTLFNVGSADLHVNSFTRSAGSAEFSILSGPSTPVTIAPGSHIDYTIQFAPSSAGDKSATFSVNSDDPSNPVLQLPASGTGVVGQIALSGSLNFGVVARGQTKDKDVIVQNVGKGTLKLSSVTITGDPMFSIVTGPTPPVSVAPGSQVTYTVRFAPPADAGPGTHTATFSIASNDPSSPTTLGATGDVGVPTFSLSTTHLAFGGVPVDNRTTPSSKTLTTTISNQSSCPGCDLTVTGLAISGPDAGDFALVSPPSTPYTVSAGNSLDLQVRFNPPIAGGRTATLTITTDDPSHPSFDVALDGTGLIPAIDAATAPLIFGPTVFTPACGTLCGSTLTEKLTNSGAAELIVDQVTFPSSPEFSGPGATTPPTRVQVGSSFDEPVTFTPTAAGKRTGTLHVEDSFLDPGDTQPAVTKDVALCGEAVGRGIRVLVVNKAGTPVPKVDMLKLQANGVSSPPNVNLKNLPLKAVTTSCNPSQEHYENQNLSSTDQTAPKSSYYTLNVAVGNKKTTVTFGLKVNEFKLIVLTVG</sequence>
<reference evidence="9 10" key="1">
    <citation type="submission" date="2022-06" db="EMBL/GenBank/DDBJ databases">
        <title>Paraconexibacter antarcticus.</title>
        <authorList>
            <person name="Kim C.S."/>
        </authorList>
    </citation>
    <scope>NUCLEOTIDE SEQUENCE [LARGE SCALE GENOMIC DNA]</scope>
    <source>
        <strain evidence="9 10">02-257</strain>
    </source>
</reference>
<comment type="subcellular location">
    <subcellularLocation>
        <location evidence="1">Cell projection</location>
        <location evidence="1">Cilium</location>
    </subcellularLocation>
    <subcellularLocation>
        <location evidence="2">Cytoplasm</location>
    </subcellularLocation>
</comment>
<accession>A0ABY5DX21</accession>
<dbReference type="InterPro" id="IPR053879">
    <property type="entry name" value="HYDIN_VesB_CFA65-like_Ig"/>
</dbReference>
<dbReference type="InterPro" id="IPR015943">
    <property type="entry name" value="WD40/YVTN_repeat-like_dom_sf"/>
</dbReference>
<feature type="compositionally biased region" description="Basic and acidic residues" evidence="6">
    <location>
        <begin position="31"/>
        <end position="57"/>
    </location>
</feature>
<dbReference type="SUPFAM" id="SSF110296">
    <property type="entry name" value="Oligoxyloglucan reducing end-specific cellobiohydrolase"/>
    <property type="match status" value="2"/>
</dbReference>